<accession>A0A0F9CRC6</accession>
<comment type="caution">
    <text evidence="1">The sequence shown here is derived from an EMBL/GenBank/DDBJ whole genome shotgun (WGS) entry which is preliminary data.</text>
</comment>
<gene>
    <name evidence="1" type="ORF">LCGC14_2635570</name>
</gene>
<dbReference type="AlphaFoldDB" id="A0A0F9CRC6"/>
<name>A0A0F9CRC6_9ZZZZ</name>
<organism evidence="1">
    <name type="scientific">marine sediment metagenome</name>
    <dbReference type="NCBI Taxonomy" id="412755"/>
    <lineage>
        <taxon>unclassified sequences</taxon>
        <taxon>metagenomes</taxon>
        <taxon>ecological metagenomes</taxon>
    </lineage>
</organism>
<evidence type="ECO:0008006" key="2">
    <source>
        <dbReference type="Google" id="ProtNLM"/>
    </source>
</evidence>
<protein>
    <recommendedName>
        <fullName evidence="2">WGR domain-containing protein</fullName>
    </recommendedName>
</protein>
<dbReference type="EMBL" id="LAZR01045319">
    <property type="protein sequence ID" value="KKK99156.1"/>
    <property type="molecule type" value="Genomic_DNA"/>
</dbReference>
<sequence>MNTDINIKIQNKEGRIASLSLITCFSGTTKVSLIYYEGNKNTVYKSKGFFGIYEDANEEFNTTFEKLKKKGFVKSL</sequence>
<reference evidence="1" key="1">
    <citation type="journal article" date="2015" name="Nature">
        <title>Complex archaea that bridge the gap between prokaryotes and eukaryotes.</title>
        <authorList>
            <person name="Spang A."/>
            <person name="Saw J.H."/>
            <person name="Jorgensen S.L."/>
            <person name="Zaremba-Niedzwiedzka K."/>
            <person name="Martijn J."/>
            <person name="Lind A.E."/>
            <person name="van Eijk R."/>
            <person name="Schleper C."/>
            <person name="Guy L."/>
            <person name="Ettema T.J."/>
        </authorList>
    </citation>
    <scope>NUCLEOTIDE SEQUENCE</scope>
</reference>
<proteinExistence type="predicted"/>
<evidence type="ECO:0000313" key="1">
    <source>
        <dbReference type="EMBL" id="KKK99156.1"/>
    </source>
</evidence>